<evidence type="ECO:0000256" key="8">
    <source>
        <dbReference type="SAM" id="Phobius"/>
    </source>
</evidence>
<dbReference type="EMBL" id="KZ671280">
    <property type="protein sequence ID" value="PPR81505.1"/>
    <property type="molecule type" value="Genomic_DNA"/>
</dbReference>
<keyword evidence="6 8" id="KW-1133">Transmembrane helix</keyword>
<keyword evidence="3" id="KW-0813">Transport</keyword>
<evidence type="ECO:0000256" key="5">
    <source>
        <dbReference type="ARBA" id="ARBA00022970"/>
    </source>
</evidence>
<dbReference type="GO" id="GO:0006865">
    <property type="term" value="P:amino acid transport"/>
    <property type="evidence" value="ECO:0007669"/>
    <property type="project" value="UniProtKB-KW"/>
</dbReference>
<name>A0A2P5VRN8_GOSBA</name>
<keyword evidence="4 8" id="KW-0812">Transmembrane</keyword>
<dbReference type="GO" id="GO:0080143">
    <property type="term" value="P:regulation of amino acid export"/>
    <property type="evidence" value="ECO:0007669"/>
    <property type="project" value="InterPro"/>
</dbReference>
<organism evidence="9 10">
    <name type="scientific">Gossypium barbadense</name>
    <name type="common">Sea Island cotton</name>
    <name type="synonym">Hibiscus barbadensis</name>
    <dbReference type="NCBI Taxonomy" id="3634"/>
    <lineage>
        <taxon>Eukaryota</taxon>
        <taxon>Viridiplantae</taxon>
        <taxon>Streptophyta</taxon>
        <taxon>Embryophyta</taxon>
        <taxon>Tracheophyta</taxon>
        <taxon>Spermatophyta</taxon>
        <taxon>Magnoliopsida</taxon>
        <taxon>eudicotyledons</taxon>
        <taxon>Gunneridae</taxon>
        <taxon>Pentapetalae</taxon>
        <taxon>rosids</taxon>
        <taxon>malvids</taxon>
        <taxon>Malvales</taxon>
        <taxon>Malvaceae</taxon>
        <taxon>Malvoideae</taxon>
        <taxon>Gossypium</taxon>
    </lineage>
</organism>
<proteinExistence type="inferred from homology"/>
<dbReference type="OrthoDB" id="998869at2759"/>
<sequence>MSSPSSNEPENLHWSTGKACLYSGLFFVISLMTMLLLKLLCSKLQPESNPTPSNHSERPMYQPNMNKLEDSDMPASDEVFVILAGEESPSCLAKPMVAVASVAQLCEQLLCSKLQPESNPTPSNHSERPMYQPNMNKLEDSDMPASDEVFVILAGEESPSCLAKPMVAVASVAQLCEQV</sequence>
<evidence type="ECO:0000256" key="2">
    <source>
        <dbReference type="ARBA" id="ARBA00009977"/>
    </source>
</evidence>
<dbReference type="Proteomes" id="UP000239757">
    <property type="component" value="Unassembled WGS sequence"/>
</dbReference>
<accession>A0A2P5VRN8</accession>
<evidence type="ECO:0000313" key="10">
    <source>
        <dbReference type="Proteomes" id="UP000239757"/>
    </source>
</evidence>
<evidence type="ECO:0000256" key="4">
    <source>
        <dbReference type="ARBA" id="ARBA00022692"/>
    </source>
</evidence>
<evidence type="ECO:0000256" key="1">
    <source>
        <dbReference type="ARBA" id="ARBA00004167"/>
    </source>
</evidence>
<comment type="similarity">
    <text evidence="2">Belongs to the GLUTAMINE DUMPER 1 (TC 9.B.60) family.</text>
</comment>
<gene>
    <name evidence="9" type="ORF">GOBAR_AA39205</name>
</gene>
<feature type="transmembrane region" description="Helical" evidence="8">
    <location>
        <begin position="20"/>
        <end position="40"/>
    </location>
</feature>
<evidence type="ECO:0000313" key="9">
    <source>
        <dbReference type="EMBL" id="PPR81505.1"/>
    </source>
</evidence>
<dbReference type="PANTHER" id="PTHR33228:SF76">
    <property type="entry name" value="PROTEIN GLUTAMINE DUMPER 7"/>
    <property type="match status" value="1"/>
</dbReference>
<protein>
    <submittedName>
        <fullName evidence="9">Uncharacterized protein</fullName>
    </submittedName>
</protein>
<dbReference type="InterPro" id="IPR040359">
    <property type="entry name" value="GDU"/>
</dbReference>
<dbReference type="PANTHER" id="PTHR33228">
    <property type="entry name" value="PROTEIN GLUTAMINE DUMPER 4-RELATED"/>
    <property type="match status" value="1"/>
</dbReference>
<reference evidence="9 10" key="1">
    <citation type="submission" date="2015-01" db="EMBL/GenBank/DDBJ databases">
        <title>Genome of allotetraploid Gossypium barbadense reveals genomic plasticity and fiber elongation in cotton evolution.</title>
        <authorList>
            <person name="Chen X."/>
            <person name="Liu X."/>
            <person name="Zhao B."/>
            <person name="Zheng H."/>
            <person name="Hu Y."/>
            <person name="Lu G."/>
            <person name="Yang C."/>
            <person name="Chen J."/>
            <person name="Shan C."/>
            <person name="Zhang L."/>
            <person name="Zhou Y."/>
            <person name="Wang L."/>
            <person name="Guo W."/>
            <person name="Bai Y."/>
            <person name="Ruan J."/>
            <person name="Shangguan X."/>
            <person name="Mao Y."/>
            <person name="Jiang J."/>
            <person name="Zhu Y."/>
            <person name="Lei J."/>
            <person name="Kang H."/>
            <person name="Chen S."/>
            <person name="He X."/>
            <person name="Wang R."/>
            <person name="Wang Y."/>
            <person name="Chen J."/>
            <person name="Wang L."/>
            <person name="Yu S."/>
            <person name="Wang B."/>
            <person name="Wei J."/>
            <person name="Song S."/>
            <person name="Lu X."/>
            <person name="Gao Z."/>
            <person name="Gu W."/>
            <person name="Deng X."/>
            <person name="Ma D."/>
            <person name="Wang S."/>
            <person name="Liang W."/>
            <person name="Fang L."/>
            <person name="Cai C."/>
            <person name="Zhu X."/>
            <person name="Zhou B."/>
            <person name="Zhang Y."/>
            <person name="Chen Z."/>
            <person name="Xu S."/>
            <person name="Zhu R."/>
            <person name="Wang S."/>
            <person name="Zhang T."/>
            <person name="Zhao G."/>
        </authorList>
    </citation>
    <scope>NUCLEOTIDE SEQUENCE [LARGE SCALE GENOMIC DNA]</scope>
    <source>
        <strain evidence="10">cv. Xinhai21</strain>
        <tissue evidence="9">Leaf</tissue>
    </source>
</reference>
<evidence type="ECO:0000256" key="7">
    <source>
        <dbReference type="ARBA" id="ARBA00023136"/>
    </source>
</evidence>
<dbReference type="AlphaFoldDB" id="A0A2P5VRN8"/>
<evidence type="ECO:0000256" key="3">
    <source>
        <dbReference type="ARBA" id="ARBA00022448"/>
    </source>
</evidence>
<keyword evidence="7 8" id="KW-0472">Membrane</keyword>
<keyword evidence="5" id="KW-0029">Amino-acid transport</keyword>
<dbReference type="GO" id="GO:0016020">
    <property type="term" value="C:membrane"/>
    <property type="evidence" value="ECO:0007669"/>
    <property type="project" value="UniProtKB-SubCell"/>
</dbReference>
<comment type="subcellular location">
    <subcellularLocation>
        <location evidence="1">Membrane</location>
        <topology evidence="1">Single-pass membrane protein</topology>
    </subcellularLocation>
</comment>
<evidence type="ECO:0000256" key="6">
    <source>
        <dbReference type="ARBA" id="ARBA00022989"/>
    </source>
</evidence>